<dbReference type="InterPro" id="IPR047629">
    <property type="entry name" value="IS1182_transpos"/>
</dbReference>
<dbReference type="Proteomes" id="UP000232883">
    <property type="component" value="Chromosome"/>
</dbReference>
<dbReference type="InterPro" id="IPR008490">
    <property type="entry name" value="Transposase_InsH_N"/>
</dbReference>
<evidence type="ECO:0008006" key="6">
    <source>
        <dbReference type="Google" id="ProtNLM"/>
    </source>
</evidence>
<evidence type="ECO:0000313" key="5">
    <source>
        <dbReference type="Proteomes" id="UP000232883"/>
    </source>
</evidence>
<name>A0A2K8Z2F8_9BACT</name>
<gene>
    <name evidence="4" type="ORF">CWM47_20770</name>
</gene>
<dbReference type="PANTHER" id="PTHR33408:SF4">
    <property type="entry name" value="TRANSPOSASE DDE DOMAIN-CONTAINING PROTEIN"/>
    <property type="match status" value="1"/>
</dbReference>
<dbReference type="RefSeq" id="WP_100990114.1">
    <property type="nucleotide sequence ID" value="NZ_CP025096.1"/>
</dbReference>
<dbReference type="AlphaFoldDB" id="A0A2K8Z2F8"/>
<evidence type="ECO:0000259" key="2">
    <source>
        <dbReference type="Pfam" id="PF05598"/>
    </source>
</evidence>
<dbReference type="InterPro" id="IPR025668">
    <property type="entry name" value="Tnp_DDE_dom"/>
</dbReference>
<dbReference type="PANTHER" id="PTHR33408">
    <property type="entry name" value="TRANSPOSASE"/>
    <property type="match status" value="1"/>
</dbReference>
<sequence length="509" mass="58104">MQGRKHDHEKLVTRFQLSSRIPKDNFYRRLKETLDLTFLYEHTKACYGSTGNPSIDPVVFFKFMLISYLENITSDRKLIEHCSMRMDMLYFLGYNVDEPLPWHSTLSRTRQLYPEALFELLFDQVFSLCVANNMVAGRRVAIDSAPVKANASMERLVEKQPQRPGPKLLPQAEDSNGSVDLVPKPSKRQAAPVITATDYQLRQLKKRQQKLKSAPTTLGAGNEKAKLLSNKTHYSPTDPDARISIKPGKARKLNYHCSLAVDTAQGVISHVQADFADGRDSQSLPSITLKLQQRLAHNQLRLEELLADSGYSNGSNYALLEGWNITGWIPVFGQYKPQIEGFPYAPEGDYFTCSQGKRLVFKTFDKNVDGGWMKVYRADYQDCRQCPLKPACVPKSQCRQIIRTAYDPFYRRAVERQQSRRGKRMKRLRHQTVEPVLGSLVEYYGLRKVNVRGKASAHKLMLMAAIAFNLKKYMKFTPKSTVSQAIALKVEWSWASGDTFLSFTMLYLN</sequence>
<feature type="domain" description="Transposase DDE" evidence="3">
    <location>
        <begin position="352"/>
        <end position="473"/>
    </location>
</feature>
<evidence type="ECO:0000256" key="1">
    <source>
        <dbReference type="SAM" id="MobiDB-lite"/>
    </source>
</evidence>
<dbReference type="Pfam" id="PF13751">
    <property type="entry name" value="DDE_Tnp_1_6"/>
    <property type="match status" value="1"/>
</dbReference>
<dbReference type="NCBIfam" id="NF033551">
    <property type="entry name" value="transpos_IS1182"/>
    <property type="match status" value="1"/>
</dbReference>
<proteinExistence type="predicted"/>
<keyword evidence="5" id="KW-1185">Reference proteome</keyword>
<dbReference type="Pfam" id="PF05598">
    <property type="entry name" value="DUF772"/>
    <property type="match status" value="1"/>
</dbReference>
<dbReference type="OrthoDB" id="1454687at2"/>
<protein>
    <recommendedName>
        <fullName evidence="6">DDE transposase</fullName>
    </recommendedName>
</protein>
<evidence type="ECO:0000259" key="3">
    <source>
        <dbReference type="Pfam" id="PF13751"/>
    </source>
</evidence>
<organism evidence="4 5">
    <name type="scientific">Spirosoma pollinicola</name>
    <dbReference type="NCBI Taxonomy" id="2057025"/>
    <lineage>
        <taxon>Bacteria</taxon>
        <taxon>Pseudomonadati</taxon>
        <taxon>Bacteroidota</taxon>
        <taxon>Cytophagia</taxon>
        <taxon>Cytophagales</taxon>
        <taxon>Cytophagaceae</taxon>
        <taxon>Spirosoma</taxon>
    </lineage>
</organism>
<dbReference type="KEGG" id="spir:CWM47_20770"/>
<dbReference type="EMBL" id="CP025096">
    <property type="protein sequence ID" value="AUD04048.1"/>
    <property type="molecule type" value="Genomic_DNA"/>
</dbReference>
<accession>A0A2K8Z2F8</accession>
<feature type="domain" description="Transposase InsH N-terminal" evidence="2">
    <location>
        <begin position="16"/>
        <end position="111"/>
    </location>
</feature>
<reference evidence="4 5" key="1">
    <citation type="submission" date="2017-11" db="EMBL/GenBank/DDBJ databases">
        <title>Taxonomic description and genome sequences of Spirosoma HA7 sp. nov., isolated from pollen microhabitat of Corylus avellana.</title>
        <authorList>
            <person name="Ambika Manirajan B."/>
            <person name="Suarez C."/>
            <person name="Ratering S."/>
            <person name="Geissler-Plaum R."/>
            <person name="Cardinale M."/>
            <person name="Sylvia S."/>
        </authorList>
    </citation>
    <scope>NUCLEOTIDE SEQUENCE [LARGE SCALE GENOMIC DNA]</scope>
    <source>
        <strain evidence="4 5">HA7</strain>
    </source>
</reference>
<feature type="region of interest" description="Disordered" evidence="1">
    <location>
        <begin position="156"/>
        <end position="187"/>
    </location>
</feature>
<evidence type="ECO:0000313" key="4">
    <source>
        <dbReference type="EMBL" id="AUD04048.1"/>
    </source>
</evidence>